<organism evidence="1 2">
    <name type="scientific">Chaetoceros tenuissimus</name>
    <dbReference type="NCBI Taxonomy" id="426638"/>
    <lineage>
        <taxon>Eukaryota</taxon>
        <taxon>Sar</taxon>
        <taxon>Stramenopiles</taxon>
        <taxon>Ochrophyta</taxon>
        <taxon>Bacillariophyta</taxon>
        <taxon>Coscinodiscophyceae</taxon>
        <taxon>Chaetocerotophycidae</taxon>
        <taxon>Chaetocerotales</taxon>
        <taxon>Chaetocerotaceae</taxon>
        <taxon>Chaetoceros</taxon>
    </lineage>
</organism>
<dbReference type="InterPro" id="IPR043137">
    <property type="entry name" value="GGT_ssub_C"/>
</dbReference>
<dbReference type="Gene3D" id="1.10.246.130">
    <property type="match status" value="1"/>
</dbReference>
<dbReference type="PANTHER" id="PTHR43881:SF1">
    <property type="entry name" value="GAMMA-GLUTAMYLTRANSPEPTIDASE (AFU_ORTHOLOGUE AFUA_4G13580)"/>
    <property type="match status" value="1"/>
</dbReference>
<dbReference type="InterPro" id="IPR029055">
    <property type="entry name" value="Ntn_hydrolases_N"/>
</dbReference>
<dbReference type="PRINTS" id="PR01210">
    <property type="entry name" value="GGTRANSPTASE"/>
</dbReference>
<keyword evidence="2" id="KW-1185">Reference proteome</keyword>
<comment type="caution">
    <text evidence="1">The sequence shown here is derived from an EMBL/GenBank/DDBJ whole genome shotgun (WGS) entry which is preliminary data.</text>
</comment>
<dbReference type="Proteomes" id="UP001054902">
    <property type="component" value="Unassembled WGS sequence"/>
</dbReference>
<dbReference type="EMBL" id="BLLK01000047">
    <property type="protein sequence ID" value="GFH53823.1"/>
    <property type="molecule type" value="Genomic_DNA"/>
</dbReference>
<accession>A0AAD3H8F0</accession>
<gene>
    <name evidence="1" type="ORF">CTEN210_10299</name>
</gene>
<sequence>MGDWHNTSAKAEKDPFPLPFHSRRSPIYCTNGCVSSSQPLATSLGLSILMNGGNAADAALTTAAALAVTEPCSTGLGGDMFSLYYDAKDQQVKCVNGSGRCPGKLNLKLIQELFPKDVSTPTTKEVNATERFGSVMMGNIKITEQDLESDGKKVDVDAHRKSVHAITVPGAARGWEEFYKRHASGKFTFAELLEPAAQLAENGFPVAPMTAVSWNKGVENDIMKWHDDEEHIPMTTDGKNGPNPGDIFKNPDMAKVLRSLGEYGATKGFYEGFAGEAIVDAVQNRGGVMTMEDMAEEHTQCTFPESISVEYKGLKVHQIPPNGQGIAGLIALSGLKALEDGDKIPVPKCNVTGTGWESEQTMHAMIEMMRLGFADARKFVCDQEFCNINDVIKDPELKEKIRSESLLNQERIAERAIKVFDETKAAVQGMPDPTSCTVSFQVVDKEGNAVSFVNSNFMGFGTGLVPKGCGFTLQNRGAGFSFEESHPNVIEPYKRPYHTIIPAMITHTDTNELYATISNMGGFMQPQGHMQLTVALASGMDPQTAIDLPRFCIADGTHNGAVMIENGLDEEILNKLKEQGHNMISNVDGFGKSIFGKAQIIKRDRTTGVLIAGSDGRSDGCALGF</sequence>
<proteinExistence type="predicted"/>
<dbReference type="AlphaFoldDB" id="A0AAD3H8F0"/>
<dbReference type="Pfam" id="PF01019">
    <property type="entry name" value="G_glu_transpept"/>
    <property type="match status" value="1"/>
</dbReference>
<dbReference type="PANTHER" id="PTHR43881">
    <property type="entry name" value="GAMMA-GLUTAMYLTRANSPEPTIDASE (AFU_ORTHOLOGUE AFUA_4G13580)"/>
    <property type="match status" value="1"/>
</dbReference>
<reference evidence="1 2" key="1">
    <citation type="journal article" date="2021" name="Sci. Rep.">
        <title>The genome of the diatom Chaetoceros tenuissimus carries an ancient integrated fragment of an extant virus.</title>
        <authorList>
            <person name="Hongo Y."/>
            <person name="Kimura K."/>
            <person name="Takaki Y."/>
            <person name="Yoshida Y."/>
            <person name="Baba S."/>
            <person name="Kobayashi G."/>
            <person name="Nagasaki K."/>
            <person name="Hano T."/>
            <person name="Tomaru Y."/>
        </authorList>
    </citation>
    <scope>NUCLEOTIDE SEQUENCE [LARGE SCALE GENOMIC DNA]</scope>
    <source>
        <strain evidence="1 2">NIES-3715</strain>
    </source>
</reference>
<name>A0AAD3H8F0_9STRA</name>
<dbReference type="SUPFAM" id="SSF56235">
    <property type="entry name" value="N-terminal nucleophile aminohydrolases (Ntn hydrolases)"/>
    <property type="match status" value="1"/>
</dbReference>
<evidence type="ECO:0000313" key="1">
    <source>
        <dbReference type="EMBL" id="GFH53823.1"/>
    </source>
</evidence>
<dbReference type="InterPro" id="IPR052896">
    <property type="entry name" value="GGT-like_enzyme"/>
</dbReference>
<evidence type="ECO:0000313" key="2">
    <source>
        <dbReference type="Proteomes" id="UP001054902"/>
    </source>
</evidence>
<dbReference type="InterPro" id="IPR043138">
    <property type="entry name" value="GGT_lsub"/>
</dbReference>
<protein>
    <recommendedName>
        <fullName evidence="3">Gamma-glutamyltransferase</fullName>
    </recommendedName>
</protein>
<evidence type="ECO:0008006" key="3">
    <source>
        <dbReference type="Google" id="ProtNLM"/>
    </source>
</evidence>
<dbReference type="Gene3D" id="3.60.20.40">
    <property type="match status" value="1"/>
</dbReference>